<dbReference type="SUPFAM" id="SSF103473">
    <property type="entry name" value="MFS general substrate transporter"/>
    <property type="match status" value="1"/>
</dbReference>
<keyword evidence="6 10" id="KW-0812">Transmembrane</keyword>
<dbReference type="Gene3D" id="1.20.1720.10">
    <property type="entry name" value="Multidrug resistance protein D"/>
    <property type="match status" value="1"/>
</dbReference>
<dbReference type="PROSITE" id="PS00216">
    <property type="entry name" value="SUGAR_TRANSPORT_1"/>
    <property type="match status" value="1"/>
</dbReference>
<feature type="transmembrane region" description="Helical" evidence="10">
    <location>
        <begin position="81"/>
        <end position="103"/>
    </location>
</feature>
<dbReference type="AlphaFoldDB" id="A0A1H8TML3"/>
<dbReference type="GO" id="GO:1990961">
    <property type="term" value="P:xenobiotic detoxification by transmembrane export across the plasma membrane"/>
    <property type="evidence" value="ECO:0007669"/>
    <property type="project" value="InterPro"/>
</dbReference>
<organism evidence="12 13">
    <name type="scientific">Trujillonella endophytica</name>
    <dbReference type="NCBI Taxonomy" id="673521"/>
    <lineage>
        <taxon>Bacteria</taxon>
        <taxon>Bacillati</taxon>
        <taxon>Actinomycetota</taxon>
        <taxon>Actinomycetes</taxon>
        <taxon>Geodermatophilales</taxon>
        <taxon>Geodermatophilaceae</taxon>
        <taxon>Trujillonella</taxon>
    </lineage>
</organism>
<dbReference type="InterPro" id="IPR005829">
    <property type="entry name" value="Sugar_transporter_CS"/>
</dbReference>
<dbReference type="CDD" id="cd17320">
    <property type="entry name" value="MFS_MdfA_MDR_like"/>
    <property type="match status" value="1"/>
</dbReference>
<dbReference type="Pfam" id="PF07690">
    <property type="entry name" value="MFS_1"/>
    <property type="match status" value="1"/>
</dbReference>
<dbReference type="GO" id="GO:0042910">
    <property type="term" value="F:xenobiotic transmembrane transporter activity"/>
    <property type="evidence" value="ECO:0007669"/>
    <property type="project" value="InterPro"/>
</dbReference>
<evidence type="ECO:0000313" key="12">
    <source>
        <dbReference type="EMBL" id="SEO91698.1"/>
    </source>
</evidence>
<proteinExistence type="inferred from homology"/>
<evidence type="ECO:0000256" key="5">
    <source>
        <dbReference type="ARBA" id="ARBA00022475"/>
    </source>
</evidence>
<feature type="transmembrane region" description="Helical" evidence="10">
    <location>
        <begin position="168"/>
        <end position="188"/>
    </location>
</feature>
<dbReference type="InterPro" id="IPR001958">
    <property type="entry name" value="Tet-R_TetA/multi-R_MdtG-like"/>
</dbReference>
<dbReference type="FunFam" id="1.20.1720.10:FF:000005">
    <property type="entry name" value="Bcr/CflA family efflux transporter"/>
    <property type="match status" value="1"/>
</dbReference>
<evidence type="ECO:0000256" key="9">
    <source>
        <dbReference type="SAM" id="MobiDB-lite"/>
    </source>
</evidence>
<comment type="similarity">
    <text evidence="2">Belongs to the major facilitator superfamily. Bcr/CmlA family.</text>
</comment>
<evidence type="ECO:0000313" key="13">
    <source>
        <dbReference type="Proteomes" id="UP000198960"/>
    </source>
</evidence>
<name>A0A1H8TML3_9ACTN</name>
<dbReference type="PANTHER" id="PTHR43124">
    <property type="entry name" value="PURINE EFFLUX PUMP PBUE"/>
    <property type="match status" value="1"/>
</dbReference>
<feature type="transmembrane region" description="Helical" evidence="10">
    <location>
        <begin position="50"/>
        <end position="69"/>
    </location>
</feature>
<dbReference type="NCBIfam" id="TIGR00710">
    <property type="entry name" value="efflux_Bcr_CflA"/>
    <property type="match status" value="1"/>
</dbReference>
<keyword evidence="13" id="KW-1185">Reference proteome</keyword>
<keyword evidence="5" id="KW-1003">Cell membrane</keyword>
<dbReference type="InterPro" id="IPR036259">
    <property type="entry name" value="MFS_trans_sf"/>
</dbReference>
<feature type="domain" description="Major facilitator superfamily (MFS) profile" evidence="11">
    <location>
        <begin position="11"/>
        <end position="398"/>
    </location>
</feature>
<comment type="similarity">
    <text evidence="3">Belongs to the major facilitator superfamily. TCR/Tet family.</text>
</comment>
<feature type="transmembrane region" description="Helical" evidence="10">
    <location>
        <begin position="256"/>
        <end position="272"/>
    </location>
</feature>
<feature type="transmembrane region" description="Helical" evidence="10">
    <location>
        <begin position="311"/>
        <end position="335"/>
    </location>
</feature>
<dbReference type="PANTHER" id="PTHR43124:SF3">
    <property type="entry name" value="CHLORAMPHENICOL EFFLUX PUMP RV0191"/>
    <property type="match status" value="1"/>
</dbReference>
<evidence type="ECO:0000256" key="6">
    <source>
        <dbReference type="ARBA" id="ARBA00022692"/>
    </source>
</evidence>
<dbReference type="STRING" id="673521.SAMN05660991_02373"/>
<evidence type="ECO:0000256" key="1">
    <source>
        <dbReference type="ARBA" id="ARBA00004651"/>
    </source>
</evidence>
<feature type="transmembrane region" description="Helical" evidence="10">
    <location>
        <begin position="372"/>
        <end position="394"/>
    </location>
</feature>
<feature type="transmembrane region" description="Helical" evidence="10">
    <location>
        <begin position="217"/>
        <end position="236"/>
    </location>
</feature>
<feature type="compositionally biased region" description="Low complexity" evidence="9">
    <location>
        <begin position="415"/>
        <end position="435"/>
    </location>
</feature>
<evidence type="ECO:0000256" key="2">
    <source>
        <dbReference type="ARBA" id="ARBA00006236"/>
    </source>
</evidence>
<sequence>MSRAPDAPTGVLAPLLLLAALSGIAPLSMDLYLPALPVVGEDLGSGQSTIQLTLTATAIGLAVGQLVAGPLSDRFGRRGPLLLGLGVYALSTLLSAFAPSVWLLLSTRTLEGMAGAAGIVIARAIVRDQYSGIEAARVFALLASVSTAAPVLAPLLGGQLLRITPWRGLFVVLCLIGVALLLACLARMPETLPPQRRAVGGLRTTVAATRELLGRRLFAGFVLAQGFGFGALFTYISSSSFTLQDGYGLSAQQFSLIFAGNGIGIMLAAQLSRTLVGRWGPRRLLVAGLSVQLAGSAVLVGAALADAGLPVVLPVLCLVVAATGWIMPNATALAMGGAASSAGTASALLGVTQFAVGGLIAPLAGLGEGGSLLPMVVVMTGSSAVGLLAATALAGRTPSPRVPEPAADPAPLVRDPAAPGPEAADAGTRATTGRPAGPPSA</sequence>
<dbReference type="PRINTS" id="PR01035">
    <property type="entry name" value="TCRTETA"/>
</dbReference>
<evidence type="ECO:0000259" key="11">
    <source>
        <dbReference type="PROSITE" id="PS50850"/>
    </source>
</evidence>
<dbReference type="InterPro" id="IPR050189">
    <property type="entry name" value="MFS_Efflux_Transporters"/>
</dbReference>
<feature type="transmembrane region" description="Helical" evidence="10">
    <location>
        <begin position="347"/>
        <end position="366"/>
    </location>
</feature>
<keyword evidence="8 10" id="KW-0472">Membrane</keyword>
<accession>A0A1H8TML3</accession>
<dbReference type="InterPro" id="IPR011701">
    <property type="entry name" value="MFS"/>
</dbReference>
<reference evidence="13" key="1">
    <citation type="submission" date="2016-10" db="EMBL/GenBank/DDBJ databases">
        <authorList>
            <person name="Varghese N."/>
            <person name="Submissions S."/>
        </authorList>
    </citation>
    <scope>NUCLEOTIDE SEQUENCE [LARGE SCALE GENOMIC DNA]</scope>
    <source>
        <strain evidence="13">DSM 45413</strain>
    </source>
</reference>
<feature type="transmembrane region" description="Helical" evidence="10">
    <location>
        <begin position="109"/>
        <end position="126"/>
    </location>
</feature>
<dbReference type="EMBL" id="FOEE01000006">
    <property type="protein sequence ID" value="SEO91698.1"/>
    <property type="molecule type" value="Genomic_DNA"/>
</dbReference>
<dbReference type="OrthoDB" id="9814303at2"/>
<dbReference type="PROSITE" id="PS50850">
    <property type="entry name" value="MFS"/>
    <property type="match status" value="1"/>
</dbReference>
<evidence type="ECO:0000256" key="8">
    <source>
        <dbReference type="ARBA" id="ARBA00023136"/>
    </source>
</evidence>
<dbReference type="GO" id="GO:0005886">
    <property type="term" value="C:plasma membrane"/>
    <property type="evidence" value="ECO:0007669"/>
    <property type="project" value="UniProtKB-SubCell"/>
</dbReference>
<dbReference type="InterPro" id="IPR004812">
    <property type="entry name" value="Efflux_drug-R_Bcr/CmlA"/>
</dbReference>
<protein>
    <submittedName>
        <fullName evidence="12">MFS transporter, DHA1 family, bicyclomycin/chloramphenicol resistance protein</fullName>
    </submittedName>
</protein>
<dbReference type="InterPro" id="IPR020846">
    <property type="entry name" value="MFS_dom"/>
</dbReference>
<evidence type="ECO:0000256" key="3">
    <source>
        <dbReference type="ARBA" id="ARBA00007520"/>
    </source>
</evidence>
<evidence type="ECO:0000256" key="4">
    <source>
        <dbReference type="ARBA" id="ARBA00022448"/>
    </source>
</evidence>
<dbReference type="RefSeq" id="WP_091943298.1">
    <property type="nucleotide sequence ID" value="NZ_FOEE01000006.1"/>
</dbReference>
<feature type="transmembrane region" description="Helical" evidence="10">
    <location>
        <begin position="284"/>
        <end position="305"/>
    </location>
</feature>
<keyword evidence="4" id="KW-0813">Transport</keyword>
<dbReference type="Proteomes" id="UP000198960">
    <property type="component" value="Unassembled WGS sequence"/>
</dbReference>
<gene>
    <name evidence="12" type="ORF">SAMN05660991_02373</name>
</gene>
<feature type="region of interest" description="Disordered" evidence="9">
    <location>
        <begin position="396"/>
        <end position="441"/>
    </location>
</feature>
<evidence type="ECO:0000256" key="10">
    <source>
        <dbReference type="SAM" id="Phobius"/>
    </source>
</evidence>
<feature type="transmembrane region" description="Helical" evidence="10">
    <location>
        <begin position="138"/>
        <end position="156"/>
    </location>
</feature>
<comment type="subcellular location">
    <subcellularLocation>
        <location evidence="1">Cell membrane</location>
        <topology evidence="1">Multi-pass membrane protein</topology>
    </subcellularLocation>
</comment>
<evidence type="ECO:0000256" key="7">
    <source>
        <dbReference type="ARBA" id="ARBA00022989"/>
    </source>
</evidence>
<keyword evidence="7 10" id="KW-1133">Transmembrane helix</keyword>